<keyword evidence="2" id="KW-0819">tRNA processing</keyword>
<dbReference type="PANTHER" id="PTHR21027">
    <property type="entry name" value="TRNA-SPLICING ENDONUCLEASE SUBUNIT SEN54"/>
    <property type="match status" value="1"/>
</dbReference>
<evidence type="ECO:0000313" key="5">
    <source>
        <dbReference type="EMBL" id="GIY78509.1"/>
    </source>
</evidence>
<dbReference type="Proteomes" id="UP001054837">
    <property type="component" value="Unassembled WGS sequence"/>
</dbReference>
<comment type="caution">
    <text evidence="5">The sequence shown here is derived from an EMBL/GenBank/DDBJ whole genome shotgun (WGS) entry which is preliminary data.</text>
</comment>
<proteinExistence type="inferred from homology"/>
<dbReference type="PANTHER" id="PTHR21027:SF1">
    <property type="entry name" value="TRNA-SPLICING ENDONUCLEASE SUBUNIT SEN54"/>
    <property type="match status" value="1"/>
</dbReference>
<evidence type="ECO:0000313" key="6">
    <source>
        <dbReference type="Proteomes" id="UP001054837"/>
    </source>
</evidence>
<dbReference type="GO" id="GO:0000379">
    <property type="term" value="P:tRNA-type intron splice site recognition and cleavage"/>
    <property type="evidence" value="ECO:0007669"/>
    <property type="project" value="TreeGrafter"/>
</dbReference>
<protein>
    <submittedName>
        <fullName evidence="5">tRNA-splicing endonuclease subunit Sen54</fullName>
    </submittedName>
</protein>
<feature type="region of interest" description="Disordered" evidence="3">
    <location>
        <begin position="977"/>
        <end position="1043"/>
    </location>
</feature>
<name>A0AAV4W9E5_9ARAC</name>
<feature type="region of interest" description="Disordered" evidence="3">
    <location>
        <begin position="687"/>
        <end position="712"/>
    </location>
</feature>
<dbReference type="GO" id="GO:0000214">
    <property type="term" value="C:tRNA-intron endonuclease complex"/>
    <property type="evidence" value="ECO:0007669"/>
    <property type="project" value="TreeGrafter"/>
</dbReference>
<feature type="region of interest" description="Disordered" evidence="3">
    <location>
        <begin position="632"/>
        <end position="661"/>
    </location>
</feature>
<dbReference type="EMBL" id="BPLQ01014256">
    <property type="protein sequence ID" value="GIY78509.1"/>
    <property type="molecule type" value="Genomic_DNA"/>
</dbReference>
<evidence type="ECO:0000256" key="3">
    <source>
        <dbReference type="SAM" id="MobiDB-lite"/>
    </source>
</evidence>
<keyword evidence="5" id="KW-0255">Endonuclease</keyword>
<dbReference type="InterPro" id="IPR024337">
    <property type="entry name" value="tRNA_splic_suSen54"/>
</dbReference>
<feature type="compositionally biased region" description="Polar residues" evidence="3">
    <location>
        <begin position="943"/>
        <end position="957"/>
    </location>
</feature>
<dbReference type="GO" id="GO:0004519">
    <property type="term" value="F:endonuclease activity"/>
    <property type="evidence" value="ECO:0007669"/>
    <property type="project" value="UniProtKB-KW"/>
</dbReference>
<dbReference type="Pfam" id="PF12928">
    <property type="entry name" value="tRNA_int_end_N2"/>
    <property type="match status" value="1"/>
</dbReference>
<dbReference type="InterPro" id="IPR024336">
    <property type="entry name" value="tRNA_splic_suSen54_N"/>
</dbReference>
<feature type="compositionally biased region" description="Basic and acidic residues" evidence="3">
    <location>
        <begin position="687"/>
        <end position="705"/>
    </location>
</feature>
<feature type="region of interest" description="Disordered" evidence="3">
    <location>
        <begin position="175"/>
        <end position="204"/>
    </location>
</feature>
<accession>A0AAV4W9E5</accession>
<organism evidence="5 6">
    <name type="scientific">Caerostris darwini</name>
    <dbReference type="NCBI Taxonomy" id="1538125"/>
    <lineage>
        <taxon>Eukaryota</taxon>
        <taxon>Metazoa</taxon>
        <taxon>Ecdysozoa</taxon>
        <taxon>Arthropoda</taxon>
        <taxon>Chelicerata</taxon>
        <taxon>Arachnida</taxon>
        <taxon>Araneae</taxon>
        <taxon>Araneomorphae</taxon>
        <taxon>Entelegynae</taxon>
        <taxon>Araneoidea</taxon>
        <taxon>Araneidae</taxon>
        <taxon>Caerostris</taxon>
    </lineage>
</organism>
<feature type="compositionally biased region" description="Polar residues" evidence="3">
    <location>
        <begin position="977"/>
        <end position="989"/>
    </location>
</feature>
<feature type="compositionally biased region" description="Low complexity" evidence="3">
    <location>
        <begin position="997"/>
        <end position="1010"/>
    </location>
</feature>
<keyword evidence="5" id="KW-0540">Nuclease</keyword>
<feature type="domain" description="tRNA-splicing endonuclease subunit Sen54 N-terminal" evidence="4">
    <location>
        <begin position="75"/>
        <end position="128"/>
    </location>
</feature>
<keyword evidence="6" id="KW-1185">Reference proteome</keyword>
<comment type="similarity">
    <text evidence="1">Belongs to the SEN54 family.</text>
</comment>
<evidence type="ECO:0000259" key="4">
    <source>
        <dbReference type="Pfam" id="PF12928"/>
    </source>
</evidence>
<feature type="compositionally biased region" description="Basic and acidic residues" evidence="3">
    <location>
        <begin position="637"/>
        <end position="661"/>
    </location>
</feature>
<evidence type="ECO:0000256" key="1">
    <source>
        <dbReference type="ARBA" id="ARBA00005736"/>
    </source>
</evidence>
<sequence length="1424" mass="159689">MDDTNEISKPFPTEDFMSATELVSVRKVAEESSRRVIGEKLNTLSDKSPDDESLQCTLQNYEATLKRKCTGRICDLMQAEWNPVLNATVVSKLKGKFTQHMGRLVDGKIILSPEESVFLLEVGSIEIMNNGLPMSTEEAYSVILKGPLSCEKYQVYSRLSDLGFTVVSHQSKLGVKQHEKEKNSDGPSMKKKRCAEETNEEPKKQRLTFTGAFTSEMKNISKDDLVIDTSNHSMPLCTSLSKNNQDSYSNENTPCTTNVNKAYGDQSKENTDSVSVEVISSEIITIQNRNRHQNDDHNSFKEKNSACSSNSFSVKGNQNGLELNAVAQNGRKIHCILQESVQSNNLQHGQSIIGEIEEIHTNELQHDQSENDKIKEPSGVTFQSSTVESSKDYVVVVDTDHEASCSASELSRDNLSICNSNVNKISQDSFGRSADVPSTSNMNANEDVTSINFKLKEVHNEISVDQSKENDDDEIIIIQKDTPDDFVGHNSLNKMNAVGNSNSISMKDNQTELELDVVAQENDRSAGCYSSADVPSTSNMNANEDVTSINFKLKEVHNEISVDQSKENDDDEIIIIQKDTPDDFVGHNSLNKMNAVDNSNSISMKGNQTELELDVVAQENDKNILCFSEKSVQSNELQHDQSKNDEIEEIKSNDLQHSRSKNDEIEEIQSNDLQHSQSKNNEIEEIHGTDLQHNQSKKDEIEKPLDINSRSPIVESSKDDVYIMDVDTDASCSTSEWDSNVNLVSQDSFCDDKNENSAIVDMNAASNSDIMSCSSIASESNDILALDEEVTILEVTKKETLPLAVIDLLSDEEESAVVTIADEEITVLDEFSLPSTSKISFSRKINSEKLPECKEEVFRTNIKADNYNPILTVNFPDLFKKNIVCVPRPPLQLLPNHVKPVKEAYVLELTPKPRFGQPSGSQEKLWNSYRDLEEYNRKRRFRNQGQNRSAPFSSSPYWNDRNSKTFIKSRKHHQNFFSNRGDSFDQSPHNRSHRHYQNFSSNQGNSFNQSANPHSRSHRHQQNFTDSQADSLAENEDSHNRSHRYHQNFSANQVDTFDSSAKFHNNYQTRDFNGNFGQPVSSFQNHSNFALPNSAINSVITINQHDMNVSMGHNQITHPNILNNALIPGFPPIQMPGLNRMAAGNNLNPHTGSNPHFIREVQRTAYTMATNMVSSMLSRSMLNSPPHLPNPHFMANHSTAHHPFPANTNEFDAPLNILSGNLNSNLSANISGFNQNFGDQQIRPRMRNGVAFPCSYRNVQNKKSWSDVKSAIGESGSDSEIEEIIPDNPRDILWNKRGISPLVKPGVRYPVGTVQKFLQITQKAKVINKYGYSAKLLPSTSSLEISFDVYLPGFPYKKTCPAVPKHRIIVLKSTDPIPKYSDIAILQRKWNDGAFLQLAVVDNGDISFYSFNSLLLPMLIPHQN</sequence>
<keyword evidence="5" id="KW-0378">Hydrolase</keyword>
<evidence type="ECO:0000256" key="2">
    <source>
        <dbReference type="ARBA" id="ARBA00022694"/>
    </source>
</evidence>
<reference evidence="5 6" key="1">
    <citation type="submission" date="2021-06" db="EMBL/GenBank/DDBJ databases">
        <title>Caerostris darwini draft genome.</title>
        <authorList>
            <person name="Kono N."/>
            <person name="Arakawa K."/>
        </authorList>
    </citation>
    <scope>NUCLEOTIDE SEQUENCE [LARGE SCALE GENOMIC DNA]</scope>
</reference>
<feature type="compositionally biased region" description="Basic and acidic residues" evidence="3">
    <location>
        <begin position="194"/>
        <end position="204"/>
    </location>
</feature>
<gene>
    <name evidence="5" type="primary">Tsen54_0</name>
    <name evidence="5" type="ORF">CDAR_603061</name>
</gene>
<feature type="region of interest" description="Disordered" evidence="3">
    <location>
        <begin position="938"/>
        <end position="957"/>
    </location>
</feature>